<dbReference type="InterPro" id="IPR036388">
    <property type="entry name" value="WH-like_DNA-bd_sf"/>
</dbReference>
<dbReference type="PANTHER" id="PTHR33169">
    <property type="entry name" value="PADR-FAMILY TRANSCRIPTIONAL REGULATOR"/>
    <property type="match status" value="1"/>
</dbReference>
<comment type="caution">
    <text evidence="2">The sequence shown here is derived from an EMBL/GenBank/DDBJ whole genome shotgun (WGS) entry which is preliminary data.</text>
</comment>
<reference evidence="2 3" key="1">
    <citation type="journal article" date="2019" name="Int. J. Syst. Evol. Microbiol.">
        <title>The Global Catalogue of Microorganisms (GCM) 10K type strain sequencing project: providing services to taxonomists for standard genome sequencing and annotation.</title>
        <authorList>
            <consortium name="The Broad Institute Genomics Platform"/>
            <consortium name="The Broad Institute Genome Sequencing Center for Infectious Disease"/>
            <person name="Wu L."/>
            <person name="Ma J."/>
        </authorList>
    </citation>
    <scope>NUCLEOTIDE SEQUENCE [LARGE SCALE GENOMIC DNA]</scope>
    <source>
        <strain evidence="2 3">JCM 3380</strain>
    </source>
</reference>
<dbReference type="RefSeq" id="WP_343934761.1">
    <property type="nucleotide sequence ID" value="NZ_BAAABU010000006.1"/>
</dbReference>
<protein>
    <submittedName>
        <fullName evidence="2">PadR family transcriptional regulator</fullName>
    </submittedName>
</protein>
<dbReference type="SUPFAM" id="SSF46785">
    <property type="entry name" value="Winged helix' DNA-binding domain"/>
    <property type="match status" value="1"/>
</dbReference>
<name>A0ABN0TWX0_9PSEU</name>
<proteinExistence type="predicted"/>
<dbReference type="InterPro" id="IPR005149">
    <property type="entry name" value="Tscrpt_reg_PadR_N"/>
</dbReference>
<organism evidence="2 3">
    <name type="scientific">Saccharothrix mutabilis subsp. mutabilis</name>
    <dbReference type="NCBI Taxonomy" id="66855"/>
    <lineage>
        <taxon>Bacteria</taxon>
        <taxon>Bacillati</taxon>
        <taxon>Actinomycetota</taxon>
        <taxon>Actinomycetes</taxon>
        <taxon>Pseudonocardiales</taxon>
        <taxon>Pseudonocardiaceae</taxon>
        <taxon>Saccharothrix</taxon>
    </lineage>
</organism>
<dbReference type="InterPro" id="IPR036390">
    <property type="entry name" value="WH_DNA-bd_sf"/>
</dbReference>
<evidence type="ECO:0000259" key="1">
    <source>
        <dbReference type="Pfam" id="PF03551"/>
    </source>
</evidence>
<dbReference type="InterPro" id="IPR052509">
    <property type="entry name" value="Metal_resp_DNA-bind_regulator"/>
</dbReference>
<feature type="domain" description="Transcription regulator PadR N-terminal" evidence="1">
    <location>
        <begin position="15"/>
        <end position="90"/>
    </location>
</feature>
<evidence type="ECO:0000313" key="3">
    <source>
        <dbReference type="Proteomes" id="UP001500416"/>
    </source>
</evidence>
<dbReference type="PANTHER" id="PTHR33169:SF27">
    <property type="entry name" value="TRANSCRIPTIONAL REGULATOR PADR FAMILY PROTEIN"/>
    <property type="match status" value="1"/>
</dbReference>
<dbReference type="Proteomes" id="UP001500416">
    <property type="component" value="Unassembled WGS sequence"/>
</dbReference>
<dbReference type="EMBL" id="BAAABU010000006">
    <property type="protein sequence ID" value="GAA0232226.1"/>
    <property type="molecule type" value="Genomic_DNA"/>
</dbReference>
<sequence length="200" mass="22524">MASKRKVGNLLALAVLSYLVRQPAHPYELSRMLREHGDDRSIKFTHGSLYMVVGQLEKAGFIAPRETVRDGQRPERTVYALTPEGRAELRDWLRDLVAEPRHEYPHFVAALSLIGALPPDEVVPLLRDRLARLAEQRAEIRALVDGAAGVHPLFLVEEEYRIALLDAEVAFVEGFIDRIEDPETGWGPVWAGFHQNLEGT</sequence>
<dbReference type="Pfam" id="PF03551">
    <property type="entry name" value="PadR"/>
    <property type="match status" value="1"/>
</dbReference>
<keyword evidence="3" id="KW-1185">Reference proteome</keyword>
<evidence type="ECO:0000313" key="2">
    <source>
        <dbReference type="EMBL" id="GAA0232226.1"/>
    </source>
</evidence>
<dbReference type="Gene3D" id="1.10.10.10">
    <property type="entry name" value="Winged helix-like DNA-binding domain superfamily/Winged helix DNA-binding domain"/>
    <property type="match status" value="1"/>
</dbReference>
<gene>
    <name evidence="2" type="ORF">GCM10010492_33640</name>
</gene>
<accession>A0ABN0TWX0</accession>